<name>A0ABP7P9A9_9ACTN</name>
<reference evidence="3" key="1">
    <citation type="journal article" date="2019" name="Int. J. Syst. Evol. Microbiol.">
        <title>The Global Catalogue of Microorganisms (GCM) 10K type strain sequencing project: providing services to taxonomists for standard genome sequencing and annotation.</title>
        <authorList>
            <consortium name="The Broad Institute Genomics Platform"/>
            <consortium name="The Broad Institute Genome Sequencing Center for Infectious Disease"/>
            <person name="Wu L."/>
            <person name="Ma J."/>
        </authorList>
    </citation>
    <scope>NUCLEOTIDE SEQUENCE [LARGE SCALE GENOMIC DNA]</scope>
    <source>
        <strain evidence="3">JCM 16923</strain>
    </source>
</reference>
<evidence type="ECO:0000313" key="3">
    <source>
        <dbReference type="Proteomes" id="UP001418444"/>
    </source>
</evidence>
<gene>
    <name evidence="2" type="ORF">GCM10022231_22460</name>
</gene>
<dbReference type="Proteomes" id="UP001418444">
    <property type="component" value="Unassembled WGS sequence"/>
</dbReference>
<evidence type="ECO:0000313" key="2">
    <source>
        <dbReference type="EMBL" id="GAA3961865.1"/>
    </source>
</evidence>
<accession>A0ABP7P9A9</accession>
<evidence type="ECO:0000256" key="1">
    <source>
        <dbReference type="SAM" id="MobiDB-lite"/>
    </source>
</evidence>
<proteinExistence type="predicted"/>
<dbReference type="EMBL" id="BAAAZW010000006">
    <property type="protein sequence ID" value="GAA3961865.1"/>
    <property type="molecule type" value="Genomic_DNA"/>
</dbReference>
<keyword evidence="3" id="KW-1185">Reference proteome</keyword>
<sequence length="51" mass="5610">MPPPGPGCRIPGSVNRPGYRRVCWLTVTTGGTPDHPVRTDNDDGIDWSYQN</sequence>
<protein>
    <submittedName>
        <fullName evidence="2">Uncharacterized protein</fullName>
    </submittedName>
</protein>
<comment type="caution">
    <text evidence="2">The sequence shown here is derived from an EMBL/GenBank/DDBJ whole genome shotgun (WGS) entry which is preliminary data.</text>
</comment>
<organism evidence="2 3">
    <name type="scientific">Gordonia caeni</name>
    <dbReference type="NCBI Taxonomy" id="1007097"/>
    <lineage>
        <taxon>Bacteria</taxon>
        <taxon>Bacillati</taxon>
        <taxon>Actinomycetota</taxon>
        <taxon>Actinomycetes</taxon>
        <taxon>Mycobacteriales</taxon>
        <taxon>Gordoniaceae</taxon>
        <taxon>Gordonia</taxon>
    </lineage>
</organism>
<feature type="region of interest" description="Disordered" evidence="1">
    <location>
        <begin position="30"/>
        <end position="51"/>
    </location>
</feature>